<dbReference type="Proteomes" id="UP000789920">
    <property type="component" value="Unassembled WGS sequence"/>
</dbReference>
<proteinExistence type="predicted"/>
<reference evidence="1" key="1">
    <citation type="submission" date="2021-06" db="EMBL/GenBank/DDBJ databases">
        <authorList>
            <person name="Kallberg Y."/>
            <person name="Tangrot J."/>
            <person name="Rosling A."/>
        </authorList>
    </citation>
    <scope>NUCLEOTIDE SEQUENCE</scope>
    <source>
        <strain evidence="1">MA461A</strain>
    </source>
</reference>
<organism evidence="1 2">
    <name type="scientific">Racocetra persica</name>
    <dbReference type="NCBI Taxonomy" id="160502"/>
    <lineage>
        <taxon>Eukaryota</taxon>
        <taxon>Fungi</taxon>
        <taxon>Fungi incertae sedis</taxon>
        <taxon>Mucoromycota</taxon>
        <taxon>Glomeromycotina</taxon>
        <taxon>Glomeromycetes</taxon>
        <taxon>Diversisporales</taxon>
        <taxon>Gigasporaceae</taxon>
        <taxon>Racocetra</taxon>
    </lineage>
</organism>
<feature type="non-terminal residue" evidence="1">
    <location>
        <position position="260"/>
    </location>
</feature>
<protein>
    <submittedName>
        <fullName evidence="1">15430_t:CDS:1</fullName>
    </submittedName>
</protein>
<name>A0ACA9NVU3_9GLOM</name>
<keyword evidence="2" id="KW-1185">Reference proteome</keyword>
<evidence type="ECO:0000313" key="2">
    <source>
        <dbReference type="Proteomes" id="UP000789920"/>
    </source>
</evidence>
<gene>
    <name evidence="1" type="ORF">RPERSI_LOCUS8668</name>
</gene>
<accession>A0ACA9NVU3</accession>
<comment type="caution">
    <text evidence="1">The sequence shown here is derived from an EMBL/GenBank/DDBJ whole genome shotgun (WGS) entry which is preliminary data.</text>
</comment>
<sequence length="260" mass="29359">MIEFVYSVRKLKDGKEYASSSLCNAINCLVMYLLDNSLNINKYNLASKQEFRDLWKTLDSKMKQLKKIGKCCLLFAPQSGEHGEMCVSQFVFTSNGGLQFTKFSQKNDQGGIDGNLDSLTIPVPPDPEGLLGLIHDIKLYIEHRPTNFTCDYLHLKINKHSKTIVKNEWYLDSKLGIKTCGNFMKSICNAASVPIITSIAITRHKSESSFRIYSRPSDKQKEDALAFLIESARKLLSNKKNSKKLHLSQKKILTEASSPL</sequence>
<evidence type="ECO:0000313" key="1">
    <source>
        <dbReference type="EMBL" id="CAG8670779.1"/>
    </source>
</evidence>
<dbReference type="EMBL" id="CAJVQC010015831">
    <property type="protein sequence ID" value="CAG8670779.1"/>
    <property type="molecule type" value="Genomic_DNA"/>
</dbReference>